<dbReference type="AlphaFoldDB" id="A0AAD8XYT4"/>
<evidence type="ECO:0000313" key="1">
    <source>
        <dbReference type="EMBL" id="KAK1735781.1"/>
    </source>
</evidence>
<keyword evidence="2" id="KW-1185">Reference proteome</keyword>
<dbReference type="EMBL" id="JATAAI010000032">
    <property type="protein sequence ID" value="KAK1735781.1"/>
    <property type="molecule type" value="Genomic_DNA"/>
</dbReference>
<organism evidence="1 2">
    <name type="scientific">Skeletonema marinoi</name>
    <dbReference type="NCBI Taxonomy" id="267567"/>
    <lineage>
        <taxon>Eukaryota</taxon>
        <taxon>Sar</taxon>
        <taxon>Stramenopiles</taxon>
        <taxon>Ochrophyta</taxon>
        <taxon>Bacillariophyta</taxon>
        <taxon>Coscinodiscophyceae</taxon>
        <taxon>Thalassiosirophycidae</taxon>
        <taxon>Thalassiosirales</taxon>
        <taxon>Skeletonemataceae</taxon>
        <taxon>Skeletonema</taxon>
        <taxon>Skeletonema marinoi-dohrnii complex</taxon>
    </lineage>
</organism>
<gene>
    <name evidence="1" type="ORF">QTG54_013487</name>
</gene>
<comment type="caution">
    <text evidence="1">The sequence shown here is derived from an EMBL/GenBank/DDBJ whole genome shotgun (WGS) entry which is preliminary data.</text>
</comment>
<evidence type="ECO:0000313" key="2">
    <source>
        <dbReference type="Proteomes" id="UP001224775"/>
    </source>
</evidence>
<accession>A0AAD8XYT4</accession>
<protein>
    <submittedName>
        <fullName evidence="1">Uncharacterized protein</fullName>
    </submittedName>
</protein>
<reference evidence="1" key="1">
    <citation type="submission" date="2023-06" db="EMBL/GenBank/DDBJ databases">
        <title>Survivors Of The Sea: Transcriptome response of Skeletonema marinoi to long-term dormancy.</title>
        <authorList>
            <person name="Pinder M.I.M."/>
            <person name="Kourtchenko O."/>
            <person name="Robertson E.K."/>
            <person name="Larsson T."/>
            <person name="Maumus F."/>
            <person name="Osuna-Cruz C.M."/>
            <person name="Vancaester E."/>
            <person name="Stenow R."/>
            <person name="Vandepoele K."/>
            <person name="Ploug H."/>
            <person name="Bruchert V."/>
            <person name="Godhe A."/>
            <person name="Topel M."/>
        </authorList>
    </citation>
    <scope>NUCLEOTIDE SEQUENCE</scope>
    <source>
        <strain evidence="1">R05AC</strain>
    </source>
</reference>
<sequence>MTDLIIVDFPRQRKLPKVQFAETAQLHTYKRHNVPCRELYFTTREYDLMKLAVREDVLKARAGRTSNDTADADADALTKAEDRSSFWIGIAHLLTPACIDEVRTCRAQCIYAVLTEQARQGLSTRFNSWETIALASFAQTRQPVLRARELAIPEERHKRTTGRLNIGGDGWTEFVWDEGGRSMKRS</sequence>
<name>A0AAD8XYT4_9STRA</name>
<dbReference type="Proteomes" id="UP001224775">
    <property type="component" value="Unassembled WGS sequence"/>
</dbReference>
<proteinExistence type="predicted"/>